<dbReference type="InterPro" id="IPR036097">
    <property type="entry name" value="HisK_dim/P_sf"/>
</dbReference>
<evidence type="ECO:0000256" key="15">
    <source>
        <dbReference type="ARBA" id="ARBA00022912"/>
    </source>
</evidence>
<evidence type="ECO:0000313" key="28">
    <source>
        <dbReference type="Proteomes" id="UP000470246"/>
    </source>
</evidence>
<dbReference type="PRINTS" id="PR00344">
    <property type="entry name" value="BCTRLSENSOR"/>
</dbReference>
<evidence type="ECO:0000256" key="4">
    <source>
        <dbReference type="ARBA" id="ARBA00004651"/>
    </source>
</evidence>
<keyword evidence="10" id="KW-0547">Nucleotide-binding</keyword>
<evidence type="ECO:0000256" key="10">
    <source>
        <dbReference type="ARBA" id="ARBA00022741"/>
    </source>
</evidence>
<dbReference type="SUPFAM" id="SSF47384">
    <property type="entry name" value="Homodimeric domain of signal transducing histidine kinase"/>
    <property type="match status" value="1"/>
</dbReference>
<evidence type="ECO:0000259" key="25">
    <source>
        <dbReference type="PROSITE" id="PS50109"/>
    </source>
</evidence>
<evidence type="ECO:0000256" key="17">
    <source>
        <dbReference type="ARBA" id="ARBA00023012"/>
    </source>
</evidence>
<evidence type="ECO:0000256" key="3">
    <source>
        <dbReference type="ARBA" id="ARBA00001946"/>
    </source>
</evidence>
<evidence type="ECO:0000256" key="2">
    <source>
        <dbReference type="ARBA" id="ARBA00001936"/>
    </source>
</evidence>
<gene>
    <name evidence="27" type="ORF">GCU56_06520</name>
</gene>
<keyword evidence="13" id="KW-0067">ATP-binding</keyword>
<keyword evidence="9 24" id="KW-0812">Transmembrane</keyword>
<evidence type="ECO:0000256" key="24">
    <source>
        <dbReference type="SAM" id="Phobius"/>
    </source>
</evidence>
<dbReference type="GO" id="GO:0005524">
    <property type="term" value="F:ATP binding"/>
    <property type="evidence" value="ECO:0007669"/>
    <property type="project" value="UniProtKB-KW"/>
</dbReference>
<dbReference type="InterPro" id="IPR036890">
    <property type="entry name" value="HATPase_C_sf"/>
</dbReference>
<dbReference type="InterPro" id="IPR004358">
    <property type="entry name" value="Sig_transdc_His_kin-like_C"/>
</dbReference>
<evidence type="ECO:0000256" key="13">
    <source>
        <dbReference type="ARBA" id="ARBA00022840"/>
    </source>
</evidence>
<dbReference type="AlphaFoldDB" id="A0A7K3W025"/>
<keyword evidence="19" id="KW-0843">Virulence</keyword>
<dbReference type="EC" id="2.7.13.3" evidence="5"/>
<evidence type="ECO:0000256" key="8">
    <source>
        <dbReference type="ARBA" id="ARBA00022679"/>
    </source>
</evidence>
<evidence type="ECO:0000256" key="22">
    <source>
        <dbReference type="ARBA" id="ARBA00041776"/>
    </source>
</evidence>
<keyword evidence="11 27" id="KW-0418">Kinase</keyword>
<dbReference type="SUPFAM" id="SSF158472">
    <property type="entry name" value="HAMP domain-like"/>
    <property type="match status" value="1"/>
</dbReference>
<keyword evidence="17" id="KW-0902">Two-component regulatory system</keyword>
<evidence type="ECO:0000256" key="6">
    <source>
        <dbReference type="ARBA" id="ARBA00022475"/>
    </source>
</evidence>
<dbReference type="RefSeq" id="WP_163480680.1">
    <property type="nucleotide sequence ID" value="NZ_JAAGWF010000007.1"/>
</dbReference>
<accession>A0A7K3W025</accession>
<evidence type="ECO:0000256" key="11">
    <source>
        <dbReference type="ARBA" id="ARBA00022777"/>
    </source>
</evidence>
<dbReference type="InterPro" id="IPR005467">
    <property type="entry name" value="His_kinase_dom"/>
</dbReference>
<dbReference type="InterPro" id="IPR003660">
    <property type="entry name" value="HAMP_dom"/>
</dbReference>
<keyword evidence="16 24" id="KW-1133">Transmembrane helix</keyword>
<evidence type="ECO:0000256" key="21">
    <source>
        <dbReference type="ARBA" id="ARBA00040454"/>
    </source>
</evidence>
<proteinExistence type="predicted"/>
<feature type="transmembrane region" description="Helical" evidence="24">
    <location>
        <begin position="139"/>
        <end position="157"/>
    </location>
</feature>
<keyword evidence="28" id="KW-1185">Reference proteome</keyword>
<dbReference type="PANTHER" id="PTHR44936:SF9">
    <property type="entry name" value="SENSOR PROTEIN CREC"/>
    <property type="match status" value="1"/>
</dbReference>
<feature type="domain" description="Histidine kinase" evidence="25">
    <location>
        <begin position="222"/>
        <end position="418"/>
    </location>
</feature>
<evidence type="ECO:0000256" key="7">
    <source>
        <dbReference type="ARBA" id="ARBA00022553"/>
    </source>
</evidence>
<dbReference type="GO" id="GO:0005886">
    <property type="term" value="C:plasma membrane"/>
    <property type="evidence" value="ECO:0007669"/>
    <property type="project" value="UniProtKB-SubCell"/>
</dbReference>
<evidence type="ECO:0000256" key="1">
    <source>
        <dbReference type="ARBA" id="ARBA00000085"/>
    </source>
</evidence>
<dbReference type="Pfam" id="PF02518">
    <property type="entry name" value="HATPase_c"/>
    <property type="match status" value="1"/>
</dbReference>
<keyword evidence="14" id="KW-0460">Magnesium</keyword>
<dbReference type="Gene3D" id="3.30.565.10">
    <property type="entry name" value="Histidine kinase-like ATPase, C-terminal domain"/>
    <property type="match status" value="1"/>
</dbReference>
<dbReference type="Proteomes" id="UP000470246">
    <property type="component" value="Unassembled WGS sequence"/>
</dbReference>
<dbReference type="Pfam" id="PF00672">
    <property type="entry name" value="HAMP"/>
    <property type="match status" value="1"/>
</dbReference>
<keyword evidence="24" id="KW-0472">Membrane</keyword>
<dbReference type="Pfam" id="PF00512">
    <property type="entry name" value="HisKA"/>
    <property type="match status" value="1"/>
</dbReference>
<keyword evidence="6" id="KW-1003">Cell membrane</keyword>
<name>A0A7K3W025_9ACTN</name>
<dbReference type="InterPro" id="IPR050980">
    <property type="entry name" value="2C_sensor_his_kinase"/>
</dbReference>
<comment type="caution">
    <text evidence="27">The sequence shown here is derived from an EMBL/GenBank/DDBJ whole genome shotgun (WGS) entry which is preliminary data.</text>
</comment>
<evidence type="ECO:0000256" key="5">
    <source>
        <dbReference type="ARBA" id="ARBA00012438"/>
    </source>
</evidence>
<protein>
    <recommendedName>
        <fullName evidence="21">Signal transduction histidine-protein kinase/phosphatase MprB</fullName>
        <ecNumber evidence="5">2.7.13.3</ecNumber>
    </recommendedName>
    <alternativeName>
        <fullName evidence="22">Mycobacterial persistence regulator B</fullName>
    </alternativeName>
</protein>
<dbReference type="GO" id="GO:0004721">
    <property type="term" value="F:phosphoprotein phosphatase activity"/>
    <property type="evidence" value="ECO:0007669"/>
    <property type="project" value="UniProtKB-KW"/>
</dbReference>
<evidence type="ECO:0000256" key="23">
    <source>
        <dbReference type="SAM" id="MobiDB-lite"/>
    </source>
</evidence>
<dbReference type="InterPro" id="IPR003661">
    <property type="entry name" value="HisK_dim/P_dom"/>
</dbReference>
<dbReference type="PROSITE" id="PS50885">
    <property type="entry name" value="HAMP"/>
    <property type="match status" value="1"/>
</dbReference>
<evidence type="ECO:0000259" key="26">
    <source>
        <dbReference type="PROSITE" id="PS50885"/>
    </source>
</evidence>
<reference evidence="27 28" key="1">
    <citation type="submission" date="2020-02" db="EMBL/GenBank/DDBJ databases">
        <title>Geodermatophilus sabuli CPCC 205279 I12A-02694.</title>
        <authorList>
            <person name="Jiang Z."/>
        </authorList>
    </citation>
    <scope>NUCLEOTIDE SEQUENCE [LARGE SCALE GENOMIC DNA]</scope>
    <source>
        <strain evidence="27 28">I12A-02694</strain>
    </source>
</reference>
<dbReference type="SMART" id="SM00304">
    <property type="entry name" value="HAMP"/>
    <property type="match status" value="1"/>
</dbReference>
<evidence type="ECO:0000256" key="9">
    <source>
        <dbReference type="ARBA" id="ARBA00022692"/>
    </source>
</evidence>
<sequence>MRRRITLLVAATTSIVLLAFLLPAAVLVSQVAESRAIDTAQAQLQVLIPSVGLDGRDEAAAAVAAASGGGRSVTARWTDGTWLGGTGVLGDAEPPAGPEVREAADGTRLVQPVRRDDGVAVVELFVPAAELRAGVTRTWLVLGGLGVVLLVLALVVADRLARSLTRPVTDLATTALRLGSGDLTARVTPDGPVEVREVGTALNRLAGRIGELLTAERESAADLAHRLRTPLTALRLDAEALPAAADRERLLDDVDALSRGVDEVISEARRTVREGLGAGCDAVAVLADRVRFWSVLAEEEQRDVGVQLAEGPLPVRVAAADLGAAVDALLGNVFAHTPEGTGFRVAVRPRDGGGAVVTVADRGPGMTDDAVGRGHSGGGSTGLGLDIARRTAEGSGGRLRLAASATGTDVTLELGPPAGQ</sequence>
<comment type="subcellular location">
    <subcellularLocation>
        <location evidence="4">Cell membrane</location>
        <topology evidence="4">Multi-pass membrane protein</topology>
    </subcellularLocation>
</comment>
<keyword evidence="20" id="KW-0464">Manganese</keyword>
<evidence type="ECO:0000256" key="20">
    <source>
        <dbReference type="ARBA" id="ARBA00023211"/>
    </source>
</evidence>
<evidence type="ECO:0000256" key="18">
    <source>
        <dbReference type="ARBA" id="ARBA00023016"/>
    </source>
</evidence>
<dbReference type="PROSITE" id="PS50109">
    <property type="entry name" value="HIS_KIN"/>
    <property type="match status" value="1"/>
</dbReference>
<dbReference type="InterPro" id="IPR003594">
    <property type="entry name" value="HATPase_dom"/>
</dbReference>
<comment type="cofactor">
    <cofactor evidence="3">
        <name>Mg(2+)</name>
        <dbReference type="ChEBI" id="CHEBI:18420"/>
    </cofactor>
</comment>
<dbReference type="Gene3D" id="1.10.287.130">
    <property type="match status" value="1"/>
</dbReference>
<keyword evidence="7" id="KW-0597">Phosphoprotein</keyword>
<dbReference type="GO" id="GO:0000155">
    <property type="term" value="F:phosphorelay sensor kinase activity"/>
    <property type="evidence" value="ECO:0007669"/>
    <property type="project" value="InterPro"/>
</dbReference>
<evidence type="ECO:0000313" key="27">
    <source>
        <dbReference type="EMBL" id="NEK57524.1"/>
    </source>
</evidence>
<evidence type="ECO:0000256" key="19">
    <source>
        <dbReference type="ARBA" id="ARBA00023026"/>
    </source>
</evidence>
<keyword evidence="8" id="KW-0808">Transferase</keyword>
<dbReference type="SUPFAM" id="SSF55874">
    <property type="entry name" value="ATPase domain of HSP90 chaperone/DNA topoisomerase II/histidine kinase"/>
    <property type="match status" value="1"/>
</dbReference>
<comment type="cofactor">
    <cofactor evidence="2">
        <name>Mn(2+)</name>
        <dbReference type="ChEBI" id="CHEBI:29035"/>
    </cofactor>
</comment>
<dbReference type="EMBL" id="JAAGWF010000007">
    <property type="protein sequence ID" value="NEK57524.1"/>
    <property type="molecule type" value="Genomic_DNA"/>
</dbReference>
<keyword evidence="15" id="KW-0904">Protein phosphatase</keyword>
<evidence type="ECO:0000256" key="16">
    <source>
        <dbReference type="ARBA" id="ARBA00022989"/>
    </source>
</evidence>
<dbReference type="CDD" id="cd00082">
    <property type="entry name" value="HisKA"/>
    <property type="match status" value="1"/>
</dbReference>
<feature type="region of interest" description="Disordered" evidence="23">
    <location>
        <begin position="363"/>
        <end position="384"/>
    </location>
</feature>
<keyword evidence="18" id="KW-0346">Stress response</keyword>
<feature type="domain" description="HAMP" evidence="26">
    <location>
        <begin position="162"/>
        <end position="214"/>
    </location>
</feature>
<evidence type="ECO:0000256" key="14">
    <source>
        <dbReference type="ARBA" id="ARBA00022842"/>
    </source>
</evidence>
<dbReference type="SMART" id="SM00388">
    <property type="entry name" value="HisKA"/>
    <property type="match status" value="1"/>
</dbReference>
<dbReference type="SMART" id="SM00387">
    <property type="entry name" value="HATPase_c"/>
    <property type="match status" value="1"/>
</dbReference>
<evidence type="ECO:0000256" key="12">
    <source>
        <dbReference type="ARBA" id="ARBA00022801"/>
    </source>
</evidence>
<keyword evidence="12" id="KW-0378">Hydrolase</keyword>
<organism evidence="27 28">
    <name type="scientific">Geodermatophilus sabuli</name>
    <dbReference type="NCBI Taxonomy" id="1564158"/>
    <lineage>
        <taxon>Bacteria</taxon>
        <taxon>Bacillati</taxon>
        <taxon>Actinomycetota</taxon>
        <taxon>Actinomycetes</taxon>
        <taxon>Geodermatophilales</taxon>
        <taxon>Geodermatophilaceae</taxon>
        <taxon>Geodermatophilus</taxon>
    </lineage>
</organism>
<dbReference type="PANTHER" id="PTHR44936">
    <property type="entry name" value="SENSOR PROTEIN CREC"/>
    <property type="match status" value="1"/>
</dbReference>
<comment type="catalytic activity">
    <reaction evidence="1">
        <text>ATP + protein L-histidine = ADP + protein N-phospho-L-histidine.</text>
        <dbReference type="EC" id="2.7.13.3"/>
    </reaction>
</comment>
<dbReference type="CDD" id="cd06225">
    <property type="entry name" value="HAMP"/>
    <property type="match status" value="1"/>
</dbReference>